<proteinExistence type="predicted"/>
<dbReference type="EMBL" id="ATDN01000001">
    <property type="protein sequence ID" value="RWA23748.1"/>
    <property type="molecule type" value="Genomic_DNA"/>
</dbReference>
<keyword evidence="1" id="KW-1133">Transmembrane helix</keyword>
<feature type="transmembrane region" description="Helical" evidence="1">
    <location>
        <begin position="275"/>
        <end position="306"/>
    </location>
</feature>
<dbReference type="RefSeq" id="WP_128106702.1">
    <property type="nucleotide sequence ID" value="NZ_ATDN01000001.1"/>
</dbReference>
<feature type="transmembrane region" description="Helical" evidence="1">
    <location>
        <begin position="48"/>
        <end position="67"/>
    </location>
</feature>
<organism evidence="2 3">
    <name type="scientific">Mycolicibacterium elephantis DSM 44368</name>
    <dbReference type="NCBI Taxonomy" id="1335622"/>
    <lineage>
        <taxon>Bacteria</taxon>
        <taxon>Bacillati</taxon>
        <taxon>Actinomycetota</taxon>
        <taxon>Actinomycetes</taxon>
        <taxon>Mycobacteriales</taxon>
        <taxon>Mycobacteriaceae</taxon>
        <taxon>Mycolicibacterium</taxon>
    </lineage>
</organism>
<feature type="transmembrane region" description="Helical" evidence="1">
    <location>
        <begin position="114"/>
        <end position="133"/>
    </location>
</feature>
<evidence type="ECO:0000256" key="1">
    <source>
        <dbReference type="SAM" id="Phobius"/>
    </source>
</evidence>
<name>A0A439DZZ6_9MYCO</name>
<evidence type="ECO:0000313" key="2">
    <source>
        <dbReference type="EMBL" id="RWA23748.1"/>
    </source>
</evidence>
<feature type="transmembrane region" description="Helical" evidence="1">
    <location>
        <begin position="139"/>
        <end position="160"/>
    </location>
</feature>
<evidence type="ECO:0008006" key="4">
    <source>
        <dbReference type="Google" id="ProtNLM"/>
    </source>
</evidence>
<feature type="transmembrane region" description="Helical" evidence="1">
    <location>
        <begin position="334"/>
        <end position="352"/>
    </location>
</feature>
<keyword evidence="1" id="KW-0472">Membrane</keyword>
<comment type="caution">
    <text evidence="2">The sequence shown here is derived from an EMBL/GenBank/DDBJ whole genome shotgun (WGS) entry which is preliminary data.</text>
</comment>
<gene>
    <name evidence="2" type="ORF">MELE44368_00670</name>
</gene>
<feature type="transmembrane region" description="Helical" evidence="1">
    <location>
        <begin position="82"/>
        <end position="102"/>
    </location>
</feature>
<keyword evidence="3" id="KW-1185">Reference proteome</keyword>
<feature type="transmembrane region" description="Helical" evidence="1">
    <location>
        <begin position="210"/>
        <end position="228"/>
    </location>
</feature>
<dbReference type="AlphaFoldDB" id="A0A439DZZ6"/>
<feature type="transmembrane region" description="Helical" evidence="1">
    <location>
        <begin position="172"/>
        <end position="194"/>
    </location>
</feature>
<evidence type="ECO:0000313" key="3">
    <source>
        <dbReference type="Proteomes" id="UP000287177"/>
    </source>
</evidence>
<dbReference type="Proteomes" id="UP000287177">
    <property type="component" value="Unassembled WGS sequence"/>
</dbReference>
<sequence>MPSNRQAKKADEVALRRAADAWFLDHGLPAVLRPGALVRRVWPRSAPALAAFAVFMVNSALVVSVTGKHTIDIDGQPTRTEWFVLALVILVLPAAALVGWLVSRIRTVSGRTVAATVSLAVAVAGGVVGGPGPRVIGDLIFMAIVVAVTLAATASGTGSIMSWTARMTLSHLAAAGSLVIRALPVLLLTILVFFNSPVWLMAAKISRERMWLVLVFLGLIAATFLVSVTGDRFRPLMETQGLLDGREAHLDATPFEAMPDPPDTLPLRRPEQANVMFVLVASQLAHIFVVAVVTALIFLVLGLIVLSPDVLAAWTQHGSSDGTLLGMTIPVPQALIHVTMFLGALTFMYVSARSVGDSDYRTQFLDPLTEGLRLTLVARNRYRAYVAAR</sequence>
<keyword evidence="1" id="KW-0812">Transmembrane</keyword>
<accession>A0A439DZZ6</accession>
<reference evidence="2 3" key="1">
    <citation type="submission" date="2013-06" db="EMBL/GenBank/DDBJ databases">
        <title>The draft sequence of the Mycobacterium elephantis genome.</title>
        <authorList>
            <person name="Pettersson F.B."/>
            <person name="Das S."/>
            <person name="Dasgupta S."/>
            <person name="Bhattacharya A."/>
            <person name="Kirsebom L.A."/>
        </authorList>
    </citation>
    <scope>NUCLEOTIDE SEQUENCE [LARGE SCALE GENOMIC DNA]</scope>
    <source>
        <strain evidence="2 3">DSM 44368</strain>
    </source>
</reference>
<protein>
    <recommendedName>
        <fullName evidence="4">Integral membrane protein</fullName>
    </recommendedName>
</protein>